<organism evidence="1 2">
    <name type="scientific">Parelaphostrongylus tenuis</name>
    <name type="common">Meningeal worm</name>
    <dbReference type="NCBI Taxonomy" id="148309"/>
    <lineage>
        <taxon>Eukaryota</taxon>
        <taxon>Metazoa</taxon>
        <taxon>Ecdysozoa</taxon>
        <taxon>Nematoda</taxon>
        <taxon>Chromadorea</taxon>
        <taxon>Rhabditida</taxon>
        <taxon>Rhabditina</taxon>
        <taxon>Rhabditomorpha</taxon>
        <taxon>Strongyloidea</taxon>
        <taxon>Metastrongylidae</taxon>
        <taxon>Parelaphostrongylus</taxon>
    </lineage>
</organism>
<proteinExistence type="predicted"/>
<dbReference type="AlphaFoldDB" id="A0AAD5WJT6"/>
<gene>
    <name evidence="1" type="ORF">KIN20_034129</name>
</gene>
<name>A0AAD5WJT6_PARTN</name>
<dbReference type="Proteomes" id="UP001196413">
    <property type="component" value="Unassembled WGS sequence"/>
</dbReference>
<accession>A0AAD5WJT6</accession>
<dbReference type="EMBL" id="JAHQIW010007087">
    <property type="protein sequence ID" value="KAJ1372068.1"/>
    <property type="molecule type" value="Genomic_DNA"/>
</dbReference>
<keyword evidence="2" id="KW-1185">Reference proteome</keyword>
<reference evidence="1" key="1">
    <citation type="submission" date="2021-06" db="EMBL/GenBank/DDBJ databases">
        <title>Parelaphostrongylus tenuis whole genome reference sequence.</title>
        <authorList>
            <person name="Garwood T.J."/>
            <person name="Larsen P.A."/>
            <person name="Fountain-Jones N.M."/>
            <person name="Garbe J.R."/>
            <person name="Macchietto M.G."/>
            <person name="Kania S.A."/>
            <person name="Gerhold R.W."/>
            <person name="Richards J.E."/>
            <person name="Wolf T.M."/>
        </authorList>
    </citation>
    <scope>NUCLEOTIDE SEQUENCE</scope>
    <source>
        <strain evidence="1">MNPRO001-30</strain>
        <tissue evidence="1">Meninges</tissue>
    </source>
</reference>
<protein>
    <submittedName>
        <fullName evidence="1">Uncharacterized protein</fullName>
    </submittedName>
</protein>
<evidence type="ECO:0000313" key="2">
    <source>
        <dbReference type="Proteomes" id="UP001196413"/>
    </source>
</evidence>
<sequence>MNNVTINNKALKRVYSPKGQPSIFKKIHRSSRRTIDRNMNIVYYGNFGTE</sequence>
<evidence type="ECO:0000313" key="1">
    <source>
        <dbReference type="EMBL" id="KAJ1372068.1"/>
    </source>
</evidence>
<comment type="caution">
    <text evidence="1">The sequence shown here is derived from an EMBL/GenBank/DDBJ whole genome shotgun (WGS) entry which is preliminary data.</text>
</comment>